<dbReference type="GO" id="GO:0034587">
    <property type="term" value="P:piRNA processing"/>
    <property type="evidence" value="ECO:0007669"/>
    <property type="project" value="TreeGrafter"/>
</dbReference>
<dbReference type="Gene3D" id="2.30.30.140">
    <property type="match status" value="3"/>
</dbReference>
<feature type="domain" description="HTH OST-type" evidence="9">
    <location>
        <begin position="530"/>
        <end position="600"/>
    </location>
</feature>
<keyword evidence="2" id="KW-0963">Cytoplasm</keyword>
<name>A0A1S3REU8_SALSA</name>
<dbReference type="GO" id="GO:0030719">
    <property type="term" value="P:P granule organization"/>
    <property type="evidence" value="ECO:0007669"/>
    <property type="project" value="TreeGrafter"/>
</dbReference>
<feature type="domain" description="HTH OST-type" evidence="9">
    <location>
        <begin position="247"/>
        <end position="317"/>
    </location>
</feature>
<keyword evidence="4" id="KW-0221">Differentiation</keyword>
<accession>A0A1S3REU8</accession>
<dbReference type="InterPro" id="IPR037978">
    <property type="entry name" value="TDRD7_LOTUS_3"/>
</dbReference>
<evidence type="ECO:0000259" key="8">
    <source>
        <dbReference type="PROSITE" id="PS50304"/>
    </source>
</evidence>
<evidence type="ECO:0000313" key="10">
    <source>
        <dbReference type="Proteomes" id="UP001652741"/>
    </source>
</evidence>
<organism evidence="10 11">
    <name type="scientific">Salmo salar</name>
    <name type="common">Atlantic salmon</name>
    <dbReference type="NCBI Taxonomy" id="8030"/>
    <lineage>
        <taxon>Eukaryota</taxon>
        <taxon>Metazoa</taxon>
        <taxon>Chordata</taxon>
        <taxon>Craniata</taxon>
        <taxon>Vertebrata</taxon>
        <taxon>Euteleostomi</taxon>
        <taxon>Actinopterygii</taxon>
        <taxon>Neopterygii</taxon>
        <taxon>Teleostei</taxon>
        <taxon>Protacanthopterygii</taxon>
        <taxon>Salmoniformes</taxon>
        <taxon>Salmonidae</taxon>
        <taxon>Salmoninae</taxon>
        <taxon>Salmo</taxon>
    </lineage>
</organism>
<dbReference type="PaxDb" id="8030-ENSSSAP00000097867"/>
<dbReference type="STRING" id="8030.ENSSSAP00000097867"/>
<proteinExistence type="predicted"/>
<dbReference type="SUPFAM" id="SSF63748">
    <property type="entry name" value="Tudor/PWWP/MBT"/>
    <property type="match status" value="3"/>
</dbReference>
<evidence type="ECO:0000259" key="9">
    <source>
        <dbReference type="PROSITE" id="PS51644"/>
    </source>
</evidence>
<feature type="compositionally biased region" description="Polar residues" evidence="7">
    <location>
        <begin position="371"/>
        <end position="381"/>
    </location>
</feature>
<evidence type="ECO:0000256" key="7">
    <source>
        <dbReference type="SAM" id="MobiDB-lite"/>
    </source>
</evidence>
<evidence type="ECO:0000256" key="3">
    <source>
        <dbReference type="ARBA" id="ARBA00022737"/>
    </source>
</evidence>
<dbReference type="GO" id="GO:0003723">
    <property type="term" value="F:RNA binding"/>
    <property type="evidence" value="ECO:0007669"/>
    <property type="project" value="UniProtKB-KW"/>
</dbReference>
<keyword evidence="10" id="KW-1185">Reference proteome</keyword>
<feature type="region of interest" description="Disordered" evidence="7">
    <location>
        <begin position="121"/>
        <end position="195"/>
    </location>
</feature>
<evidence type="ECO:0000256" key="1">
    <source>
        <dbReference type="ARBA" id="ARBA00004496"/>
    </source>
</evidence>
<dbReference type="InterPro" id="IPR041966">
    <property type="entry name" value="LOTUS-like"/>
</dbReference>
<gene>
    <name evidence="11" type="primary">LOC106602533</name>
</gene>
<evidence type="ECO:0000256" key="2">
    <source>
        <dbReference type="ARBA" id="ARBA00022490"/>
    </source>
</evidence>
<dbReference type="PROSITE" id="PS50304">
    <property type="entry name" value="TUDOR"/>
    <property type="match status" value="1"/>
</dbReference>
<dbReference type="RefSeq" id="XP_014050681.2">
    <property type="nucleotide sequence ID" value="XM_014195206.2"/>
</dbReference>
<dbReference type="InterPro" id="IPR002999">
    <property type="entry name" value="Tudor"/>
</dbReference>
<dbReference type="InterPro" id="IPR035437">
    <property type="entry name" value="SNase_OB-fold_sf"/>
</dbReference>
<dbReference type="Gene3D" id="3.30.420.610">
    <property type="entry name" value="LOTUS domain-like"/>
    <property type="match status" value="3"/>
</dbReference>
<dbReference type="InterPro" id="IPR050621">
    <property type="entry name" value="Tudor_domain_containing"/>
</dbReference>
<feature type="compositionally biased region" description="Pro residues" evidence="7">
    <location>
        <begin position="315"/>
        <end position="333"/>
    </location>
</feature>
<dbReference type="AlphaFoldDB" id="A0A1S3REU8"/>
<dbReference type="GO" id="GO:0043186">
    <property type="term" value="C:P granule"/>
    <property type="evidence" value="ECO:0007669"/>
    <property type="project" value="TreeGrafter"/>
</dbReference>
<dbReference type="Gene3D" id="2.40.50.90">
    <property type="match status" value="3"/>
</dbReference>
<evidence type="ECO:0000256" key="4">
    <source>
        <dbReference type="ARBA" id="ARBA00022782"/>
    </source>
</evidence>
<dbReference type="KEGG" id="sasa:106602533"/>
<feature type="compositionally biased region" description="Low complexity" evidence="7">
    <location>
        <begin position="425"/>
        <end position="441"/>
    </location>
</feature>
<dbReference type="PANTHER" id="PTHR22948:SF14">
    <property type="entry name" value="TUDOR DOMAIN-CONTAINING PROTEIN 7"/>
    <property type="match status" value="1"/>
</dbReference>
<dbReference type="GeneID" id="106602533"/>
<protein>
    <submittedName>
        <fullName evidence="11">Tudor domain-containing protein 7B</fullName>
    </submittedName>
</protein>
<sequence length="1267" mass="139566">MSDDLMKKMLRAVLQANKNGVSITRLQGEYRSLTGEFIPDRKLGYPSLECFLRSIPSVVRMENRMGEIMCFAAVCQETAHIAQLVARQKSSKRAPGRSQMLNCRMRSKLASNFVFYEKPRTSLRQPDRAPVHSGWSQPYSSMGPPRPRSYNSGGFSAGGDIRKMYSQHDDRANPPAPPPQSQNREPVTERPVKKCTFSSRLVKEVNHHISNTTQKAPALSSFPALSITISNVPPPPTPKALQPGGYNPQVVQSRISEVLKKYCSGLWLSKLPSVYRDMHNQDLPGQAVIDLENWTHICSVEKPVSTNRADRLVYPPQPKPPSPALSPVKPPTAPYTVKPATTLLAKPITTAPVKPVTANPVKLAPLFFSPRNPSLNQRQTSPTPPAPSWKHSPTNTPTSPTAPSTLWKPSPSHLLPTPTCNLWRPSPTSTSPSWKPTTTPFSPTPPSLIPTSPTSPFLSSPTWMASPTPPSLIPTSPTSPFLTSPTWMASPAPPSLIPTSPTSPFLTSPTWMASPTPTTPIPLSPTAVSIPVEACLRLKELLSKYSHGLWAHALPKLYQETFKVPFPEDILANLSLLLDICTVEYPMADNKKKAILYGPTTEYKAKVSSTPSSPSGYKLNSTPMVPPLLLPKEEFPSVLVVEASSTDQIILRYIGEGYSQALEAMEESMSTVYSQLSAQRLLPFPSAGKLAAVKVEGGEEVVRAQVCEVMTDKVKVYYVDHGFSEVLSRTKLLELQNDFLKLPFQATTCTLAGLEQFSSELSVLQTLESLAVGKILLVELLQHDADPPQVVLYDTSHDDEVNINAVCLKALQDKAMENPLQVNSTYMNVSVTNVCSDGTIFCQLPSRGRVKLNEILDKIEAFFITQVTSESLVSTPFCGKCCLARYKGRWSRVEITNLHGSRVLDIKFVDLGVPASVEVIELREIPPPFLHELMVIPPQAIKCCLAELEVGVWTPEAVLWLRGAVVNSMDCSMKISMLDEAKLVHIYLFISKGSQDVTNSVNHQMATSDLWKQPGPQKDGLPTPSFLDSPACSPIPVSTNTPSPLDGAGDASNPTLVTSAWGEKQLVLPPLLELPQAGQNMDVYVSVACHPGHFVLQPWQDLYKLVVLMGEMVLYYNQREETPGPGDVQKGEIYAAKVDHNWHRVLVNRVLSSGLVSVYELDYGKHELVSCNLLQPLIESFRQLPFQGITAQLAGVEQRVWSEAASIVFRNHVEKKPLVAQVECVVEAELPWDRKMIVYLVDTSREETDIWVHNIMADFPEEQSTAA</sequence>
<dbReference type="SMART" id="SM00333">
    <property type="entry name" value="TUDOR"/>
    <property type="match status" value="3"/>
</dbReference>
<evidence type="ECO:0000313" key="11">
    <source>
        <dbReference type="RefSeq" id="XP_014050681.2"/>
    </source>
</evidence>
<dbReference type="Pfam" id="PF12872">
    <property type="entry name" value="OST-HTH"/>
    <property type="match status" value="1"/>
</dbReference>
<dbReference type="PANTHER" id="PTHR22948">
    <property type="entry name" value="TUDOR DOMAIN CONTAINING PROTEIN"/>
    <property type="match status" value="1"/>
</dbReference>
<keyword evidence="5" id="KW-0744">Spermatogenesis</keyword>
<dbReference type="PROSITE" id="PS51644">
    <property type="entry name" value="HTH_OST"/>
    <property type="match status" value="3"/>
</dbReference>
<feature type="compositionally biased region" description="Basic and acidic residues" evidence="7">
    <location>
        <begin position="160"/>
        <end position="172"/>
    </location>
</feature>
<evidence type="ECO:0000256" key="6">
    <source>
        <dbReference type="ARBA" id="ARBA00022884"/>
    </source>
</evidence>
<feature type="domain" description="HTH OST-type" evidence="9">
    <location>
        <begin position="2"/>
        <end position="74"/>
    </location>
</feature>
<dbReference type="GO" id="GO:0007283">
    <property type="term" value="P:spermatogenesis"/>
    <property type="evidence" value="ECO:0007669"/>
    <property type="project" value="UniProtKB-KW"/>
</dbReference>
<feature type="region of interest" description="Disordered" evidence="7">
    <location>
        <begin position="369"/>
        <end position="454"/>
    </location>
</feature>
<dbReference type="Proteomes" id="UP001652741">
    <property type="component" value="Chromosome ssa04"/>
</dbReference>
<keyword evidence="3" id="KW-0677">Repeat</keyword>
<feature type="compositionally biased region" description="Basic and acidic residues" evidence="7">
    <location>
        <begin position="121"/>
        <end position="130"/>
    </location>
</feature>
<comment type="subcellular location">
    <subcellularLocation>
        <location evidence="1">Cytoplasm</location>
    </subcellularLocation>
</comment>
<dbReference type="CDD" id="cd09974">
    <property type="entry name" value="LOTUS_3_TDRD7"/>
    <property type="match status" value="1"/>
</dbReference>
<dbReference type="Pfam" id="PF00567">
    <property type="entry name" value="TUDOR"/>
    <property type="match status" value="3"/>
</dbReference>
<dbReference type="InterPro" id="IPR025605">
    <property type="entry name" value="OST-HTH/LOTUS_dom"/>
</dbReference>
<feature type="domain" description="Tudor" evidence="8">
    <location>
        <begin position="684"/>
        <end position="742"/>
    </location>
</feature>
<feature type="compositionally biased region" description="Low complexity" evidence="7">
    <location>
        <begin position="392"/>
        <end position="405"/>
    </location>
</feature>
<evidence type="ECO:0000256" key="5">
    <source>
        <dbReference type="ARBA" id="ARBA00022871"/>
    </source>
</evidence>
<keyword evidence="6" id="KW-0694">RNA-binding</keyword>
<reference evidence="11" key="1">
    <citation type="submission" date="2025-08" db="UniProtKB">
        <authorList>
            <consortium name="RefSeq"/>
        </authorList>
    </citation>
    <scope>IDENTIFICATION</scope>
</reference>
<feature type="region of interest" description="Disordered" evidence="7">
    <location>
        <begin position="310"/>
        <end position="333"/>
    </location>
</feature>